<feature type="transmembrane region" description="Helical" evidence="6">
    <location>
        <begin position="134"/>
        <end position="152"/>
    </location>
</feature>
<dbReference type="RefSeq" id="WP_237821795.1">
    <property type="nucleotide sequence ID" value="NZ_JAKLTQ010000010.1"/>
</dbReference>
<evidence type="ECO:0000313" key="7">
    <source>
        <dbReference type="EMBL" id="MCG2622960.1"/>
    </source>
</evidence>
<dbReference type="PANTHER" id="PTHR32196:SF72">
    <property type="entry name" value="RIBOSE IMPORT PERMEASE PROTEIN RBSC"/>
    <property type="match status" value="1"/>
</dbReference>
<comment type="caution">
    <text evidence="7">The sequence shown here is derived from an EMBL/GenBank/DDBJ whole genome shotgun (WGS) entry which is preliminary data.</text>
</comment>
<gene>
    <name evidence="7" type="ORF">LVY72_13745</name>
</gene>
<evidence type="ECO:0000256" key="5">
    <source>
        <dbReference type="ARBA" id="ARBA00023136"/>
    </source>
</evidence>
<keyword evidence="2" id="KW-1003">Cell membrane</keyword>
<feature type="transmembrane region" description="Helical" evidence="6">
    <location>
        <begin position="159"/>
        <end position="177"/>
    </location>
</feature>
<feature type="transmembrane region" description="Helical" evidence="6">
    <location>
        <begin position="327"/>
        <end position="344"/>
    </location>
</feature>
<evidence type="ECO:0000256" key="6">
    <source>
        <dbReference type="SAM" id="Phobius"/>
    </source>
</evidence>
<dbReference type="PANTHER" id="PTHR32196">
    <property type="entry name" value="ABC TRANSPORTER PERMEASE PROTEIN YPHD-RELATED-RELATED"/>
    <property type="match status" value="1"/>
</dbReference>
<evidence type="ECO:0000256" key="2">
    <source>
        <dbReference type="ARBA" id="ARBA00022475"/>
    </source>
</evidence>
<keyword evidence="3 6" id="KW-0812">Transmembrane</keyword>
<keyword evidence="8" id="KW-1185">Reference proteome</keyword>
<keyword evidence="4 6" id="KW-1133">Transmembrane helix</keyword>
<dbReference type="Proteomes" id="UP001165368">
    <property type="component" value="Unassembled WGS sequence"/>
</dbReference>
<feature type="transmembrane region" description="Helical" evidence="6">
    <location>
        <begin position="197"/>
        <end position="218"/>
    </location>
</feature>
<dbReference type="CDD" id="cd06579">
    <property type="entry name" value="TM_PBP1_transp_AraH_like"/>
    <property type="match status" value="1"/>
</dbReference>
<dbReference type="EMBL" id="JAKLTQ010000010">
    <property type="protein sequence ID" value="MCG2622960.1"/>
    <property type="molecule type" value="Genomic_DNA"/>
</dbReference>
<evidence type="ECO:0000256" key="1">
    <source>
        <dbReference type="ARBA" id="ARBA00004651"/>
    </source>
</evidence>
<feature type="transmembrane region" description="Helical" evidence="6">
    <location>
        <begin position="84"/>
        <end position="103"/>
    </location>
</feature>
<name>A0ABS9L8H0_9MICC</name>
<keyword evidence="5 6" id="KW-0472">Membrane</keyword>
<protein>
    <submittedName>
        <fullName evidence="7">ABC transporter permease</fullName>
    </submittedName>
</protein>
<dbReference type="Pfam" id="PF02653">
    <property type="entry name" value="BPD_transp_2"/>
    <property type="match status" value="1"/>
</dbReference>
<evidence type="ECO:0000256" key="3">
    <source>
        <dbReference type="ARBA" id="ARBA00022692"/>
    </source>
</evidence>
<feature type="transmembrane region" description="Helical" evidence="6">
    <location>
        <begin position="110"/>
        <end position="128"/>
    </location>
</feature>
<reference evidence="7" key="1">
    <citation type="submission" date="2022-01" db="EMBL/GenBank/DDBJ databases">
        <authorList>
            <person name="Jo J.-H."/>
            <person name="Im W.-T."/>
        </authorList>
    </citation>
    <scope>NUCLEOTIDE SEQUENCE</scope>
    <source>
        <strain evidence="7">I2-34</strain>
    </source>
</reference>
<feature type="transmembrane region" description="Helical" evidence="6">
    <location>
        <begin position="249"/>
        <end position="268"/>
    </location>
</feature>
<evidence type="ECO:0000256" key="4">
    <source>
        <dbReference type="ARBA" id="ARBA00022989"/>
    </source>
</evidence>
<feature type="transmembrane region" description="Helical" evidence="6">
    <location>
        <begin position="51"/>
        <end position="72"/>
    </location>
</feature>
<dbReference type="InterPro" id="IPR001851">
    <property type="entry name" value="ABC_transp_permease"/>
</dbReference>
<accession>A0ABS9L8H0</accession>
<proteinExistence type="predicted"/>
<sequence>MNPSNKISSVEETAADAGTAAPAVEPGQAAIQPPKHGASRLRRTLPGGQDLALIGALVVLCIGFAIASSHFLTEANLINVLRSVAIIGTMSAVMTLVLISGALDLSVGSIVGITGVLAAVMMSSFGAGPLTASAAALALGVVCGLVNAFCVVRLRINPIIVTIGTLALFRGAAFILSDGREIAVRDPFFDAIGFDRWILLPVPVWVMLGVFAVAWWIAKYSVWGRTVYSVGSNPRASRLAGIPVDRARVIILATSGLAASVAGLLMLAQGGIAVPSAGTGYELQVLTAVLLGGTSLAGGEGRVTRTLVGVLIIGVINNGMTLLAVPSYYQTVAGGVLLLVAVAIDQARRGAGYR</sequence>
<comment type="subcellular location">
    <subcellularLocation>
        <location evidence="1">Cell membrane</location>
        <topology evidence="1">Multi-pass membrane protein</topology>
    </subcellularLocation>
</comment>
<organism evidence="7 8">
    <name type="scientific">Arthrobacter hankyongi</name>
    <dbReference type="NCBI Taxonomy" id="2904801"/>
    <lineage>
        <taxon>Bacteria</taxon>
        <taxon>Bacillati</taxon>
        <taxon>Actinomycetota</taxon>
        <taxon>Actinomycetes</taxon>
        <taxon>Micrococcales</taxon>
        <taxon>Micrococcaceae</taxon>
        <taxon>Arthrobacter</taxon>
    </lineage>
</organism>
<evidence type="ECO:0000313" key="8">
    <source>
        <dbReference type="Proteomes" id="UP001165368"/>
    </source>
</evidence>